<dbReference type="AlphaFoldDB" id="A0A842HE18"/>
<dbReference type="PANTHER" id="PTHR42663:SF6">
    <property type="entry name" value="HYDROLASE C777.06C-RELATED"/>
    <property type="match status" value="1"/>
</dbReference>
<dbReference type="Pfam" id="PF12706">
    <property type="entry name" value="Lactamase_B_2"/>
    <property type="match status" value="1"/>
</dbReference>
<proteinExistence type="predicted"/>
<evidence type="ECO:0000313" key="3">
    <source>
        <dbReference type="Proteomes" id="UP000546464"/>
    </source>
</evidence>
<keyword evidence="3" id="KW-1185">Reference proteome</keyword>
<evidence type="ECO:0000313" key="2">
    <source>
        <dbReference type="EMBL" id="MBC2594278.1"/>
    </source>
</evidence>
<reference evidence="2 3" key="1">
    <citation type="submission" date="2020-07" db="EMBL/GenBank/DDBJ databases">
        <authorList>
            <person name="Feng X."/>
        </authorList>
    </citation>
    <scope>NUCLEOTIDE SEQUENCE [LARGE SCALE GENOMIC DNA]</scope>
    <source>
        <strain evidence="2 3">JCM31066</strain>
    </source>
</reference>
<dbReference type="EMBL" id="JACHVB010000021">
    <property type="protein sequence ID" value="MBC2594278.1"/>
    <property type="molecule type" value="Genomic_DNA"/>
</dbReference>
<dbReference type="CDD" id="cd16279">
    <property type="entry name" value="metallo-hydrolase-like_MBL-fold"/>
    <property type="match status" value="1"/>
</dbReference>
<gene>
    <name evidence="2" type="ORF">H5P28_08390</name>
</gene>
<dbReference type="InterPro" id="IPR001279">
    <property type="entry name" value="Metallo-B-lactamas"/>
</dbReference>
<sequence length="259" mass="28750">MEVTFLGTGTSQGVPMIAHENEGCDLTNPKNWRTRCSMHIVMDGWHIQIDAGPEFRLQCLRHDLRQIDTFILTHGHADHIMGMDDLRRFCDLRNFSAIEVYGSEEGLGRVRSVFPYAIGDKPARKGYAAFRPLPMPDKLETPGGDIYSTLLPHGSIDTLGLVFVEKSSGRKFAYFNDCKELTPAAYELAAGADAVVLDGLRPTEHPTHMTIDEATAAALQIGAPQNWLTHLTFQVDHDTWEAKLPASVRLAYDGLTLTL</sequence>
<dbReference type="GO" id="GO:0016787">
    <property type="term" value="F:hydrolase activity"/>
    <property type="evidence" value="ECO:0007669"/>
    <property type="project" value="UniProtKB-KW"/>
</dbReference>
<protein>
    <submittedName>
        <fullName evidence="2">MBL fold metallo-hydrolase</fullName>
    </submittedName>
</protein>
<dbReference type="PANTHER" id="PTHR42663">
    <property type="entry name" value="HYDROLASE C777.06C-RELATED-RELATED"/>
    <property type="match status" value="1"/>
</dbReference>
<accession>A0A842HE18</accession>
<feature type="domain" description="Metallo-beta-lactamase" evidence="1">
    <location>
        <begin position="47"/>
        <end position="230"/>
    </location>
</feature>
<organism evidence="2 3">
    <name type="scientific">Ruficoccus amylovorans</name>
    <dbReference type="NCBI Taxonomy" id="1804625"/>
    <lineage>
        <taxon>Bacteria</taxon>
        <taxon>Pseudomonadati</taxon>
        <taxon>Verrucomicrobiota</taxon>
        <taxon>Opitutia</taxon>
        <taxon>Puniceicoccales</taxon>
        <taxon>Cerasicoccaceae</taxon>
        <taxon>Ruficoccus</taxon>
    </lineage>
</organism>
<dbReference type="RefSeq" id="WP_185675266.1">
    <property type="nucleotide sequence ID" value="NZ_JACHVB010000021.1"/>
</dbReference>
<dbReference type="InterPro" id="IPR036866">
    <property type="entry name" value="RibonucZ/Hydroxyglut_hydro"/>
</dbReference>
<keyword evidence="2" id="KW-0378">Hydrolase</keyword>
<dbReference type="SUPFAM" id="SSF56281">
    <property type="entry name" value="Metallo-hydrolase/oxidoreductase"/>
    <property type="match status" value="1"/>
</dbReference>
<dbReference type="Proteomes" id="UP000546464">
    <property type="component" value="Unassembled WGS sequence"/>
</dbReference>
<comment type="caution">
    <text evidence="2">The sequence shown here is derived from an EMBL/GenBank/DDBJ whole genome shotgun (WGS) entry which is preliminary data.</text>
</comment>
<dbReference type="Gene3D" id="3.60.15.10">
    <property type="entry name" value="Ribonuclease Z/Hydroxyacylglutathione hydrolase-like"/>
    <property type="match status" value="1"/>
</dbReference>
<evidence type="ECO:0000259" key="1">
    <source>
        <dbReference type="Pfam" id="PF12706"/>
    </source>
</evidence>
<name>A0A842HE18_9BACT</name>